<dbReference type="RefSeq" id="WP_132628108.1">
    <property type="nucleotide sequence ID" value="NZ_SMLD01000005.1"/>
</dbReference>
<protein>
    <submittedName>
        <fullName evidence="2">Uncharacterized protein</fullName>
    </submittedName>
</protein>
<evidence type="ECO:0000313" key="3">
    <source>
        <dbReference type="Proteomes" id="UP000295136"/>
    </source>
</evidence>
<gene>
    <name evidence="2" type="ORF">E1295_03060</name>
</gene>
<dbReference type="EMBL" id="SMLD01000005">
    <property type="protein sequence ID" value="TDE59227.1"/>
    <property type="molecule type" value="Genomic_DNA"/>
</dbReference>
<evidence type="ECO:0000256" key="1">
    <source>
        <dbReference type="SAM" id="MobiDB-lite"/>
    </source>
</evidence>
<dbReference type="AlphaFoldDB" id="A0A4R5FXF8"/>
<keyword evidence="3" id="KW-1185">Reference proteome</keyword>
<dbReference type="Proteomes" id="UP000295136">
    <property type="component" value="Unassembled WGS sequence"/>
</dbReference>
<feature type="region of interest" description="Disordered" evidence="1">
    <location>
        <begin position="1"/>
        <end position="51"/>
    </location>
</feature>
<comment type="caution">
    <text evidence="2">The sequence shown here is derived from an EMBL/GenBank/DDBJ whole genome shotgun (WGS) entry which is preliminary data.</text>
</comment>
<sequence>MRRLLPGGVCRLHNDQDPPPGEPAARTGHTTFCAGHSQNERPSRAVAPPADEQLGQDDEQLGQYIEHAEQALTTMRKH</sequence>
<reference evidence="2 3" key="1">
    <citation type="submission" date="2019-03" db="EMBL/GenBank/DDBJ databases">
        <title>Draft genome sequences of novel Actinobacteria.</title>
        <authorList>
            <person name="Sahin N."/>
            <person name="Ay H."/>
            <person name="Saygin H."/>
        </authorList>
    </citation>
    <scope>NUCLEOTIDE SEQUENCE [LARGE SCALE GENOMIC DNA]</scope>
    <source>
        <strain evidence="2 3">6K102</strain>
    </source>
</reference>
<organism evidence="2 3">
    <name type="scientific">Nonomuraea mesophila</name>
    <dbReference type="NCBI Taxonomy" id="2530382"/>
    <lineage>
        <taxon>Bacteria</taxon>
        <taxon>Bacillati</taxon>
        <taxon>Actinomycetota</taxon>
        <taxon>Actinomycetes</taxon>
        <taxon>Streptosporangiales</taxon>
        <taxon>Streptosporangiaceae</taxon>
        <taxon>Nonomuraea</taxon>
    </lineage>
</organism>
<name>A0A4R5FXF8_9ACTN</name>
<evidence type="ECO:0000313" key="2">
    <source>
        <dbReference type="EMBL" id="TDE59227.1"/>
    </source>
</evidence>
<proteinExistence type="predicted"/>
<accession>A0A4R5FXF8</accession>